<evidence type="ECO:0000313" key="1">
    <source>
        <dbReference type="EMBL" id="MBA9005750.1"/>
    </source>
</evidence>
<dbReference type="Gene3D" id="3.40.190.10">
    <property type="entry name" value="Periplasmic binding protein-like II"/>
    <property type="match status" value="2"/>
</dbReference>
<organism evidence="1 2">
    <name type="scientific">Thermomonospora cellulosilytica</name>
    <dbReference type="NCBI Taxonomy" id="1411118"/>
    <lineage>
        <taxon>Bacteria</taxon>
        <taxon>Bacillati</taxon>
        <taxon>Actinomycetota</taxon>
        <taxon>Actinomycetes</taxon>
        <taxon>Streptosporangiales</taxon>
        <taxon>Thermomonosporaceae</taxon>
        <taxon>Thermomonospora</taxon>
    </lineage>
</organism>
<accession>A0A7W3N1E9</accession>
<comment type="caution">
    <text evidence="1">The sequence shown here is derived from an EMBL/GenBank/DDBJ whole genome shotgun (WGS) entry which is preliminary data.</text>
</comment>
<dbReference type="SUPFAM" id="SSF53850">
    <property type="entry name" value="Periplasmic binding protein-like II"/>
    <property type="match status" value="1"/>
</dbReference>
<keyword evidence="2" id="KW-1185">Reference proteome</keyword>
<protein>
    <submittedName>
        <fullName evidence="1">DNA-binding transcriptional LysR family regulator</fullName>
    </submittedName>
</protein>
<proteinExistence type="predicted"/>
<reference evidence="1 2" key="1">
    <citation type="submission" date="2020-08" db="EMBL/GenBank/DDBJ databases">
        <title>Sequencing the genomes of 1000 actinobacteria strains.</title>
        <authorList>
            <person name="Klenk H.-P."/>
        </authorList>
    </citation>
    <scope>NUCLEOTIDE SEQUENCE [LARGE SCALE GENOMIC DNA]</scope>
    <source>
        <strain evidence="1 2">DSM 45823</strain>
    </source>
</reference>
<name>A0A7W3N1E9_9ACTN</name>
<dbReference type="Proteomes" id="UP000539313">
    <property type="component" value="Unassembled WGS sequence"/>
</dbReference>
<dbReference type="RefSeq" id="WP_182706839.1">
    <property type="nucleotide sequence ID" value="NZ_JACJII010000001.1"/>
</dbReference>
<evidence type="ECO:0000313" key="2">
    <source>
        <dbReference type="Proteomes" id="UP000539313"/>
    </source>
</evidence>
<dbReference type="AlphaFoldDB" id="A0A7W3N1E9"/>
<sequence>MAADWDTAVLLAELGVGHAVLPGLPRLALSPDGPVRAVPIPALSPITVGWAARQWNALSPLAAEFADLVAADQARFAADRAETPTGEDTR</sequence>
<gene>
    <name evidence="1" type="ORF">HNR21_004632</name>
</gene>
<dbReference type="EMBL" id="JACJII010000001">
    <property type="protein sequence ID" value="MBA9005750.1"/>
    <property type="molecule type" value="Genomic_DNA"/>
</dbReference>
<keyword evidence="1" id="KW-0238">DNA-binding</keyword>
<dbReference type="GO" id="GO:0003677">
    <property type="term" value="F:DNA binding"/>
    <property type="evidence" value="ECO:0007669"/>
    <property type="project" value="UniProtKB-KW"/>
</dbReference>